<proteinExistence type="inferred from homology"/>
<comment type="caution">
    <text evidence="5">Lacks conserved residue(s) required for the propagation of feature annotation.</text>
</comment>
<keyword evidence="4 5" id="KW-0472">Membrane</keyword>
<accession>A0A1I6M1S7</accession>
<dbReference type="GO" id="GO:0005886">
    <property type="term" value="C:plasma membrane"/>
    <property type="evidence" value="ECO:0007669"/>
    <property type="project" value="UniProtKB-UniRule"/>
</dbReference>
<evidence type="ECO:0000256" key="1">
    <source>
        <dbReference type="ARBA" id="ARBA00022475"/>
    </source>
</evidence>
<dbReference type="NCBIfam" id="NF010229">
    <property type="entry name" value="PRK13682.1-4"/>
    <property type="match status" value="1"/>
</dbReference>
<feature type="transmembrane region" description="Helical" evidence="5">
    <location>
        <begin position="17"/>
        <end position="39"/>
    </location>
</feature>
<organism evidence="6 7">
    <name type="scientific">Halomicrobium zhouii</name>
    <dbReference type="NCBI Taxonomy" id="767519"/>
    <lineage>
        <taxon>Archaea</taxon>
        <taxon>Methanobacteriati</taxon>
        <taxon>Methanobacteriota</taxon>
        <taxon>Stenosarchaea group</taxon>
        <taxon>Halobacteria</taxon>
        <taxon>Halobacteriales</taxon>
        <taxon>Haloarculaceae</taxon>
        <taxon>Halomicrobium</taxon>
    </lineage>
</organism>
<gene>
    <name evidence="6" type="ORF">SAMN05216559_3553</name>
</gene>
<protein>
    <recommendedName>
        <fullName evidence="5">UPF0391 membrane protein SAMN05216559_3553</fullName>
    </recommendedName>
</protein>
<dbReference type="RefSeq" id="WP_089818224.1">
    <property type="nucleotide sequence ID" value="NZ_FOZK01000004.1"/>
</dbReference>
<dbReference type="EMBL" id="FOZK01000004">
    <property type="protein sequence ID" value="SFS09641.1"/>
    <property type="molecule type" value="Genomic_DNA"/>
</dbReference>
<evidence type="ECO:0000256" key="2">
    <source>
        <dbReference type="ARBA" id="ARBA00022692"/>
    </source>
</evidence>
<feature type="transmembrane region" description="Helical" evidence="5">
    <location>
        <begin position="46"/>
        <end position="63"/>
    </location>
</feature>
<comment type="similarity">
    <text evidence="5">Belongs to the UPF0391 family.</text>
</comment>
<name>A0A1I6M1S7_9EURY</name>
<evidence type="ECO:0000256" key="4">
    <source>
        <dbReference type="ARBA" id="ARBA00023136"/>
    </source>
</evidence>
<evidence type="ECO:0000313" key="6">
    <source>
        <dbReference type="EMBL" id="SFS09641.1"/>
    </source>
</evidence>
<sequence length="64" mass="6551">MYATLTDLALQLGGGEFLTWAIAFFVLAIVAAALGMGGVAGISMDIAKILVVVFLILAVIALVL</sequence>
<keyword evidence="3 5" id="KW-1133">Transmembrane helix</keyword>
<evidence type="ECO:0000256" key="3">
    <source>
        <dbReference type="ARBA" id="ARBA00022989"/>
    </source>
</evidence>
<reference evidence="6 7" key="1">
    <citation type="submission" date="2016-10" db="EMBL/GenBank/DDBJ databases">
        <authorList>
            <person name="de Groot N.N."/>
        </authorList>
    </citation>
    <scope>NUCLEOTIDE SEQUENCE [LARGE SCALE GENOMIC DNA]</scope>
    <source>
        <strain evidence="6 7">CGMCC 1.10457</strain>
    </source>
</reference>
<keyword evidence="1 5" id="KW-1003">Cell membrane</keyword>
<keyword evidence="2 5" id="KW-0812">Transmembrane</keyword>
<evidence type="ECO:0000256" key="5">
    <source>
        <dbReference type="HAMAP-Rule" id="MF_01361"/>
    </source>
</evidence>
<dbReference type="Pfam" id="PF07043">
    <property type="entry name" value="DUF1328"/>
    <property type="match status" value="1"/>
</dbReference>
<dbReference type="AlphaFoldDB" id="A0A1I6M1S7"/>
<dbReference type="InterPro" id="IPR009760">
    <property type="entry name" value="DUF1328"/>
</dbReference>
<keyword evidence="7" id="KW-1185">Reference proteome</keyword>
<dbReference type="STRING" id="767519.SAMN05216559_3553"/>
<dbReference type="HAMAP" id="MF_01361">
    <property type="entry name" value="UPF0391"/>
    <property type="match status" value="1"/>
</dbReference>
<dbReference type="Proteomes" id="UP000199062">
    <property type="component" value="Unassembled WGS sequence"/>
</dbReference>
<evidence type="ECO:0000313" key="7">
    <source>
        <dbReference type="Proteomes" id="UP000199062"/>
    </source>
</evidence>